<comment type="caution">
    <text evidence="1">The sequence shown here is derived from an EMBL/GenBank/DDBJ whole genome shotgun (WGS) entry which is preliminary data.</text>
</comment>
<dbReference type="InterPro" id="IPR016913">
    <property type="entry name" value="UCP029215"/>
</dbReference>
<accession>A0ABQ0QEB2</accession>
<evidence type="ECO:0000313" key="2">
    <source>
        <dbReference type="Proteomes" id="UP001061070"/>
    </source>
</evidence>
<gene>
    <name evidence="1" type="ORF">AA0228_2531</name>
</gene>
<evidence type="ECO:0008006" key="3">
    <source>
        <dbReference type="Google" id="ProtNLM"/>
    </source>
</evidence>
<organism evidence="1 2">
    <name type="scientific">Gluconobacter frateurii NRIC 0228</name>
    <dbReference type="NCBI Taxonomy" id="1307946"/>
    <lineage>
        <taxon>Bacteria</taxon>
        <taxon>Pseudomonadati</taxon>
        <taxon>Pseudomonadota</taxon>
        <taxon>Alphaproteobacteria</taxon>
        <taxon>Acetobacterales</taxon>
        <taxon>Acetobacteraceae</taxon>
        <taxon>Gluconobacter</taxon>
    </lineage>
</organism>
<dbReference type="PIRSF" id="PIRSF029215">
    <property type="entry name" value="UCP029215"/>
    <property type="match status" value="1"/>
</dbReference>
<sequence>MLLSVTDRLSLTDATRTTRDGYLLVDARIARTGIQEYLGSEMGRPDLGTVRVYRPENEVFSQDAMSSFIRKPVTNDHPREMVTAATWKDTVVGMTGDEVVRDGDYVRLPFMLTDQSAIDAVSNGKRELSAGYTCDVQFSSGSTPDGEVYDAVMSHIVGNHLAVVDRGRAGHACRIGDAWTAHSTTTKGRTMPDNLRTVIVDGLSVQTTDQGAQAIDKLLAQIGDASKKLSARDGEIAALTDRHSTALSAKDAEIAQLRSAHDGAIAAKDQEIADLKASVPDAAAMDALIEARSGLISVARKALGDSYVSAGRSNMDIRRDVLTKRLPAADVAAKDEAWINAAFEALTLDNASASANVDPLRQTLSGGLNAPSGMNVGDTAHNAYTDHLQNAWKGAEGTR</sequence>
<name>A0ABQ0QEB2_9PROT</name>
<keyword evidence="2" id="KW-1185">Reference proteome</keyword>
<dbReference type="RefSeq" id="WP_167384262.1">
    <property type="nucleotide sequence ID" value="NZ_BAQW01000013.1"/>
</dbReference>
<proteinExistence type="predicted"/>
<protein>
    <recommendedName>
        <fullName evidence="3">DUF2213 domain-containing protein</fullName>
    </recommendedName>
</protein>
<evidence type="ECO:0000313" key="1">
    <source>
        <dbReference type="EMBL" id="GBR15511.1"/>
    </source>
</evidence>
<dbReference type="Proteomes" id="UP001061070">
    <property type="component" value="Unassembled WGS sequence"/>
</dbReference>
<reference evidence="1" key="1">
    <citation type="submission" date="2013-04" db="EMBL/GenBank/DDBJ databases">
        <title>The genome sequencing project of 58 acetic acid bacteria.</title>
        <authorList>
            <person name="Okamoto-Kainuma A."/>
            <person name="Ishikawa M."/>
            <person name="Umino S."/>
            <person name="Koizumi Y."/>
            <person name="Shiwa Y."/>
            <person name="Yoshikawa H."/>
            <person name="Matsutani M."/>
            <person name="Matsushita K."/>
        </authorList>
    </citation>
    <scope>NUCLEOTIDE SEQUENCE</scope>
    <source>
        <strain evidence="1">NRIC 0228</strain>
    </source>
</reference>
<dbReference type="EMBL" id="BAQW01000013">
    <property type="protein sequence ID" value="GBR15511.1"/>
    <property type="molecule type" value="Genomic_DNA"/>
</dbReference>
<dbReference type="Pfam" id="PF09979">
    <property type="entry name" value="DUF2213"/>
    <property type="match status" value="1"/>
</dbReference>